<reference evidence="20 21" key="1">
    <citation type="submission" date="2023-11" db="EMBL/GenBank/DDBJ databases">
        <title>A Novel Polar Bacteriovorax (B. antarcticus) Isolated from the Biocrust in Antarctica.</title>
        <authorList>
            <person name="Mun W."/>
            <person name="Choi S.Y."/>
            <person name="Mitchell R.J."/>
        </authorList>
    </citation>
    <scope>NUCLEOTIDE SEQUENCE [LARGE SCALE GENOMIC DNA]</scope>
    <source>
        <strain evidence="20 21">PP10</strain>
    </source>
</reference>
<evidence type="ECO:0000256" key="12">
    <source>
        <dbReference type="ARBA" id="ARBA00022917"/>
    </source>
</evidence>
<comment type="caution">
    <text evidence="20">The sequence shown here is derived from an EMBL/GenBank/DDBJ whole genome shotgun (WGS) entry which is preliminary data.</text>
</comment>
<feature type="binding site" evidence="15">
    <location>
        <position position="475"/>
    </location>
    <ligand>
        <name>Mg(2+)</name>
        <dbReference type="ChEBI" id="CHEBI:18420"/>
        <note>shared with alpha subunit</note>
    </ligand>
</feature>
<dbReference type="EMBL" id="JAYGJQ010000001">
    <property type="protein sequence ID" value="MEA9356533.1"/>
    <property type="molecule type" value="Genomic_DNA"/>
</dbReference>
<feature type="domain" description="B5" evidence="19">
    <location>
        <begin position="414"/>
        <end position="491"/>
    </location>
</feature>
<evidence type="ECO:0000256" key="5">
    <source>
        <dbReference type="ARBA" id="ARBA00022555"/>
    </source>
</evidence>
<keyword evidence="4 15" id="KW-0963">Cytoplasm</keyword>
<feature type="domain" description="TRNA-binding" evidence="17">
    <location>
        <begin position="40"/>
        <end position="149"/>
    </location>
</feature>
<dbReference type="InterPro" id="IPR020825">
    <property type="entry name" value="Phe-tRNA_synthase-like_B3/B4"/>
</dbReference>
<organism evidence="20 21">
    <name type="scientific">Bacteriovorax antarcticus</name>
    <dbReference type="NCBI Taxonomy" id="3088717"/>
    <lineage>
        <taxon>Bacteria</taxon>
        <taxon>Pseudomonadati</taxon>
        <taxon>Bdellovibrionota</taxon>
        <taxon>Bacteriovoracia</taxon>
        <taxon>Bacteriovoracales</taxon>
        <taxon>Bacteriovoracaceae</taxon>
        <taxon>Bacteriovorax</taxon>
    </lineage>
</organism>
<dbReference type="SMART" id="SM00896">
    <property type="entry name" value="FDX-ACB"/>
    <property type="match status" value="1"/>
</dbReference>
<dbReference type="InterPro" id="IPR005146">
    <property type="entry name" value="B3/B4_tRNA-bd"/>
</dbReference>
<evidence type="ECO:0000256" key="3">
    <source>
        <dbReference type="ARBA" id="ARBA00011209"/>
    </source>
</evidence>
<dbReference type="Gene3D" id="3.30.930.10">
    <property type="entry name" value="Bira Bifunctional Protein, Domain 2"/>
    <property type="match status" value="1"/>
</dbReference>
<evidence type="ECO:0000256" key="8">
    <source>
        <dbReference type="ARBA" id="ARBA00022741"/>
    </source>
</evidence>
<keyword evidence="6 15" id="KW-0436">Ligase</keyword>
<dbReference type="PANTHER" id="PTHR10947">
    <property type="entry name" value="PHENYLALANYL-TRNA SYNTHETASE BETA CHAIN AND LEUCINE-RICH REPEAT-CONTAINING PROTEIN 47"/>
    <property type="match status" value="1"/>
</dbReference>
<feature type="binding site" evidence="15">
    <location>
        <position position="469"/>
    </location>
    <ligand>
        <name>Mg(2+)</name>
        <dbReference type="ChEBI" id="CHEBI:18420"/>
        <note>shared with alpha subunit</note>
    </ligand>
</feature>
<dbReference type="Gene3D" id="3.50.40.10">
    <property type="entry name" value="Phenylalanyl-trna Synthetase, Chain B, domain 3"/>
    <property type="match status" value="1"/>
</dbReference>
<dbReference type="InterPro" id="IPR041616">
    <property type="entry name" value="PheRS_beta_core"/>
</dbReference>
<feature type="domain" description="FDX-ACB" evidence="18">
    <location>
        <begin position="717"/>
        <end position="805"/>
    </location>
</feature>
<feature type="binding site" evidence="15">
    <location>
        <position position="478"/>
    </location>
    <ligand>
        <name>Mg(2+)</name>
        <dbReference type="ChEBI" id="CHEBI:18420"/>
        <note>shared with alpha subunit</note>
    </ligand>
</feature>
<evidence type="ECO:0000256" key="6">
    <source>
        <dbReference type="ARBA" id="ARBA00022598"/>
    </source>
</evidence>
<keyword evidence="10 15" id="KW-0460">Magnesium</keyword>
<protein>
    <recommendedName>
        <fullName evidence="15">Phenylalanine--tRNA ligase beta subunit</fullName>
        <ecNumber evidence="15">6.1.1.20</ecNumber>
    </recommendedName>
    <alternativeName>
        <fullName evidence="15">Phenylalanyl-tRNA synthetase beta subunit</fullName>
        <shortName evidence="15">PheRS</shortName>
    </alternativeName>
</protein>
<evidence type="ECO:0000256" key="13">
    <source>
        <dbReference type="ARBA" id="ARBA00023146"/>
    </source>
</evidence>
<dbReference type="EC" id="6.1.1.20" evidence="15"/>
<evidence type="ECO:0000256" key="9">
    <source>
        <dbReference type="ARBA" id="ARBA00022840"/>
    </source>
</evidence>
<dbReference type="Gene3D" id="3.30.70.380">
    <property type="entry name" value="Ferrodoxin-fold anticodon-binding domain"/>
    <property type="match status" value="1"/>
</dbReference>
<dbReference type="InterPro" id="IPR033714">
    <property type="entry name" value="tRNA_bind_bactPheRS"/>
</dbReference>
<dbReference type="InterPro" id="IPR012340">
    <property type="entry name" value="NA-bd_OB-fold"/>
</dbReference>
<dbReference type="Gene3D" id="3.30.56.10">
    <property type="match status" value="2"/>
</dbReference>
<evidence type="ECO:0000256" key="7">
    <source>
        <dbReference type="ARBA" id="ARBA00022723"/>
    </source>
</evidence>
<evidence type="ECO:0000313" key="21">
    <source>
        <dbReference type="Proteomes" id="UP001302274"/>
    </source>
</evidence>
<dbReference type="SUPFAM" id="SSF46955">
    <property type="entry name" value="Putative DNA-binding domain"/>
    <property type="match status" value="1"/>
</dbReference>
<evidence type="ECO:0000256" key="1">
    <source>
        <dbReference type="ARBA" id="ARBA00004496"/>
    </source>
</evidence>
<accession>A0ABU5VTZ8</accession>
<dbReference type="InterPro" id="IPR036690">
    <property type="entry name" value="Fdx_antiC-bd_sf"/>
</dbReference>
<dbReference type="PROSITE" id="PS51447">
    <property type="entry name" value="FDX_ACB"/>
    <property type="match status" value="1"/>
</dbReference>
<keyword evidence="11 16" id="KW-0694">RNA-binding</keyword>
<comment type="catalytic activity">
    <reaction evidence="14 15">
        <text>tRNA(Phe) + L-phenylalanine + ATP = L-phenylalanyl-tRNA(Phe) + AMP + diphosphate + H(+)</text>
        <dbReference type="Rhea" id="RHEA:19413"/>
        <dbReference type="Rhea" id="RHEA-COMP:9668"/>
        <dbReference type="Rhea" id="RHEA-COMP:9699"/>
        <dbReference type="ChEBI" id="CHEBI:15378"/>
        <dbReference type="ChEBI" id="CHEBI:30616"/>
        <dbReference type="ChEBI" id="CHEBI:33019"/>
        <dbReference type="ChEBI" id="CHEBI:58095"/>
        <dbReference type="ChEBI" id="CHEBI:78442"/>
        <dbReference type="ChEBI" id="CHEBI:78531"/>
        <dbReference type="ChEBI" id="CHEBI:456215"/>
        <dbReference type="EC" id="6.1.1.20"/>
    </reaction>
</comment>
<dbReference type="InterPro" id="IPR005147">
    <property type="entry name" value="tRNA_synthase_B5-dom"/>
</dbReference>
<dbReference type="RefSeq" id="WP_323576254.1">
    <property type="nucleotide sequence ID" value="NZ_JAYGJQ010000001.1"/>
</dbReference>
<proteinExistence type="inferred from homology"/>
<dbReference type="SUPFAM" id="SSF55681">
    <property type="entry name" value="Class II aaRS and biotin synthetases"/>
    <property type="match status" value="1"/>
</dbReference>
<dbReference type="InterPro" id="IPR045060">
    <property type="entry name" value="Phe-tRNA-ligase_IIc_bsu"/>
</dbReference>
<comment type="subunit">
    <text evidence="3 15">Tetramer of two alpha and two beta subunits.</text>
</comment>
<evidence type="ECO:0000256" key="14">
    <source>
        <dbReference type="ARBA" id="ARBA00049255"/>
    </source>
</evidence>
<dbReference type="SUPFAM" id="SSF56037">
    <property type="entry name" value="PheT/TilS domain"/>
    <property type="match status" value="1"/>
</dbReference>
<keyword evidence="21" id="KW-1185">Reference proteome</keyword>
<keyword evidence="5 16" id="KW-0820">tRNA-binding</keyword>
<dbReference type="InterPro" id="IPR045864">
    <property type="entry name" value="aa-tRNA-synth_II/BPL/LPL"/>
</dbReference>
<dbReference type="Pfam" id="PF17759">
    <property type="entry name" value="tRNA_synthFbeta"/>
    <property type="match status" value="1"/>
</dbReference>
<dbReference type="Pfam" id="PF03484">
    <property type="entry name" value="B5"/>
    <property type="match status" value="1"/>
</dbReference>
<keyword evidence="12 15" id="KW-0648">Protein biosynthesis</keyword>
<keyword evidence="8 15" id="KW-0547">Nucleotide-binding</keyword>
<dbReference type="InterPro" id="IPR009061">
    <property type="entry name" value="DNA-bd_dom_put_sf"/>
</dbReference>
<dbReference type="Gene3D" id="2.40.50.140">
    <property type="entry name" value="Nucleic acid-binding proteins"/>
    <property type="match status" value="1"/>
</dbReference>
<evidence type="ECO:0000256" key="16">
    <source>
        <dbReference type="PROSITE-ProRule" id="PRU00209"/>
    </source>
</evidence>
<comment type="cofactor">
    <cofactor evidence="15">
        <name>Mg(2+)</name>
        <dbReference type="ChEBI" id="CHEBI:18420"/>
    </cofactor>
    <text evidence="15">Binds 2 magnesium ions per tetramer.</text>
</comment>
<evidence type="ECO:0000256" key="11">
    <source>
        <dbReference type="ARBA" id="ARBA00022884"/>
    </source>
</evidence>
<evidence type="ECO:0000259" key="17">
    <source>
        <dbReference type="PROSITE" id="PS50886"/>
    </source>
</evidence>
<evidence type="ECO:0000259" key="19">
    <source>
        <dbReference type="PROSITE" id="PS51483"/>
    </source>
</evidence>
<dbReference type="Pfam" id="PF01588">
    <property type="entry name" value="tRNA_bind"/>
    <property type="match status" value="1"/>
</dbReference>
<dbReference type="SUPFAM" id="SSF54991">
    <property type="entry name" value="Anticodon-binding domain of PheRS"/>
    <property type="match status" value="1"/>
</dbReference>
<evidence type="ECO:0000256" key="15">
    <source>
        <dbReference type="HAMAP-Rule" id="MF_00283"/>
    </source>
</evidence>
<comment type="subcellular location">
    <subcellularLocation>
        <location evidence="1 15">Cytoplasm</location>
    </subcellularLocation>
</comment>
<dbReference type="SUPFAM" id="SSF50249">
    <property type="entry name" value="Nucleic acid-binding proteins"/>
    <property type="match status" value="1"/>
</dbReference>
<keyword evidence="9 15" id="KW-0067">ATP-binding</keyword>
<dbReference type="PANTHER" id="PTHR10947:SF0">
    <property type="entry name" value="PHENYLALANINE--TRNA LIGASE BETA SUBUNIT"/>
    <property type="match status" value="1"/>
</dbReference>
<dbReference type="PROSITE" id="PS50886">
    <property type="entry name" value="TRBD"/>
    <property type="match status" value="1"/>
</dbReference>
<evidence type="ECO:0000256" key="2">
    <source>
        <dbReference type="ARBA" id="ARBA00008653"/>
    </source>
</evidence>
<dbReference type="InterPro" id="IPR002547">
    <property type="entry name" value="tRNA-bd_dom"/>
</dbReference>
<evidence type="ECO:0000256" key="10">
    <source>
        <dbReference type="ARBA" id="ARBA00022842"/>
    </source>
</evidence>
<feature type="binding site" evidence="15">
    <location>
        <position position="479"/>
    </location>
    <ligand>
        <name>Mg(2+)</name>
        <dbReference type="ChEBI" id="CHEBI:18420"/>
        <note>shared with alpha subunit</note>
    </ligand>
</feature>
<comment type="similarity">
    <text evidence="2 15">Belongs to the phenylalanyl-tRNA synthetase beta subunit family. Type 1 subfamily.</text>
</comment>
<dbReference type="SMART" id="SM00874">
    <property type="entry name" value="B5"/>
    <property type="match status" value="1"/>
</dbReference>
<name>A0ABU5VTZ8_9BACT</name>
<dbReference type="GO" id="GO:0004826">
    <property type="term" value="F:phenylalanine-tRNA ligase activity"/>
    <property type="evidence" value="ECO:0007669"/>
    <property type="project" value="UniProtKB-EC"/>
</dbReference>
<keyword evidence="13 15" id="KW-0030">Aminoacyl-tRNA synthetase</keyword>
<dbReference type="NCBIfam" id="TIGR00472">
    <property type="entry name" value="pheT_bact"/>
    <property type="match status" value="1"/>
</dbReference>
<dbReference type="Pfam" id="PF03483">
    <property type="entry name" value="B3_4"/>
    <property type="match status" value="1"/>
</dbReference>
<dbReference type="InterPro" id="IPR004532">
    <property type="entry name" value="Phe-tRNA-ligase_IIc_bsu_bact"/>
</dbReference>
<evidence type="ECO:0000313" key="20">
    <source>
        <dbReference type="EMBL" id="MEA9356533.1"/>
    </source>
</evidence>
<keyword evidence="7 15" id="KW-0479">Metal-binding</keyword>
<evidence type="ECO:0000256" key="4">
    <source>
        <dbReference type="ARBA" id="ARBA00022490"/>
    </source>
</evidence>
<evidence type="ECO:0000259" key="18">
    <source>
        <dbReference type="PROSITE" id="PS51447"/>
    </source>
</evidence>
<dbReference type="Pfam" id="PF03147">
    <property type="entry name" value="FDX-ACB"/>
    <property type="match status" value="1"/>
</dbReference>
<dbReference type="CDD" id="cd02796">
    <property type="entry name" value="tRNA_bind_bactPheRS"/>
    <property type="match status" value="1"/>
</dbReference>
<dbReference type="InterPro" id="IPR005121">
    <property type="entry name" value="Fdx_antiC-bd"/>
</dbReference>
<dbReference type="HAMAP" id="MF_00283">
    <property type="entry name" value="Phe_tRNA_synth_beta1"/>
    <property type="match status" value="1"/>
</dbReference>
<dbReference type="Proteomes" id="UP001302274">
    <property type="component" value="Unassembled WGS sequence"/>
</dbReference>
<gene>
    <name evidence="15 20" type="primary">pheT</name>
    <name evidence="20" type="ORF">SHI21_09975</name>
</gene>
<sequence length="805" mass="90279">MLISIDWIRDFTDVPNLPAKDIYTRFTLATAEVEDVITVGEHLEKIVVAEIISFEKHPEADKLNLVTFKISDTDIRKVVCGASNVKVGIRIPYAPLGVKLPNGLLLEAKKIRGVLSEGMLCSEEELGFAEDSEGIMELGPDAPLGMNMLTFFKMKKDTILDIDNKSLTHRPDLWGHYGMSREFSAIFETPLKNKFTKEWSDNLKKNFTADKSPMAVRFDGDSAGISYFGLSMNNVTVGESPEWMKARLKACGLRSINNVVDISNYVMLELGMPLHIFDRDQIQGSEVVISKLAADSTFKTLDEVDRKLVAGDTVISDSNGPLVLAGIMGGLNSGVSDKTKNIFIEVANWKAAMVRRTSTRLGLRTDSSQRFEKTLDSNLTERTLLRTLELILELCPEAIVVGKAEYAGTNLAETKILKVETSLKKIKTVLGYDLTEERLLSILNALDFHTEKKGESLLVTVPTYRSTKDVEQEADLIEEVGRIIGYDNIIPKSPLDGIMPVKLTELQKVQRRVRDFMTLQGKAFEVMSYPLIGESLLKRVSWPSTTPLKLVNSLSQDHDLMRPSLIPSLLEVCEVNTKNFERFRFFELGRAYTADEKTFSKEALHLGAVFVDKDRNPYVDMINVVTNLLSGLNVTPEFVERNAKFENPLISAEWIGNHPFEYQNIRVMGKFLGVVFSVHPLVLRNLKIKGNVTVCIFDLSMFENFSAKDKTKYKPLSKFPNSTFDWTVVANMETLASEVLNSCKKVKLKELKNVEILDVFTNENKKFLTIRATLADEAQTLTSEFLKQAEIALIDATSKAGFNLK</sequence>
<dbReference type="PROSITE" id="PS51483">
    <property type="entry name" value="B5"/>
    <property type="match status" value="1"/>
</dbReference>
<dbReference type="SMART" id="SM00873">
    <property type="entry name" value="B3_4"/>
    <property type="match status" value="1"/>
</dbReference>